<evidence type="ECO:0000313" key="5">
    <source>
        <dbReference type="Proteomes" id="UP000707071"/>
    </source>
</evidence>
<protein>
    <recommendedName>
        <fullName evidence="3">Zn(2)-C6 fungal-type domain-containing protein</fullName>
    </recommendedName>
</protein>
<dbReference type="Proteomes" id="UP000707071">
    <property type="component" value="Unassembled WGS sequence"/>
</dbReference>
<dbReference type="SUPFAM" id="SSF57701">
    <property type="entry name" value="Zn2/Cys6 DNA-binding domain"/>
    <property type="match status" value="1"/>
</dbReference>
<dbReference type="InterPro" id="IPR001138">
    <property type="entry name" value="Zn2Cys6_DnaBD"/>
</dbReference>
<proteinExistence type="predicted"/>
<keyword evidence="5" id="KW-1185">Reference proteome</keyword>
<feature type="region of interest" description="Disordered" evidence="2">
    <location>
        <begin position="266"/>
        <end position="302"/>
    </location>
</feature>
<evidence type="ECO:0000256" key="2">
    <source>
        <dbReference type="SAM" id="MobiDB-lite"/>
    </source>
</evidence>
<dbReference type="PANTHER" id="PTHR35392">
    <property type="entry name" value="ZN(II)2CYS6 TRANSCRIPTION FACTOR (EUROFUNG)-RELATED-RELATED"/>
    <property type="match status" value="1"/>
</dbReference>
<dbReference type="InterPro" id="IPR052973">
    <property type="entry name" value="Fungal_sec-metab_reg_TF"/>
</dbReference>
<dbReference type="GO" id="GO:0000981">
    <property type="term" value="F:DNA-binding transcription factor activity, RNA polymerase II-specific"/>
    <property type="evidence" value="ECO:0007669"/>
    <property type="project" value="InterPro"/>
</dbReference>
<reference evidence="4 5" key="1">
    <citation type="journal article" date="2020" name="bioRxiv">
        <title>Whole genome comparisons of ergot fungi reveals the divergence and evolution of species within the genus Claviceps are the result of varying mechanisms driving genome evolution and host range expansion.</title>
        <authorList>
            <person name="Wyka S.A."/>
            <person name="Mondo S.J."/>
            <person name="Liu M."/>
            <person name="Dettman J."/>
            <person name="Nalam V."/>
            <person name="Broders K.D."/>
        </authorList>
    </citation>
    <scope>NUCLEOTIDE SEQUENCE [LARGE SCALE GENOMIC DNA]</scope>
    <source>
        <strain evidence="4 5">Clav52</strain>
    </source>
</reference>
<name>A0A9P7U204_9HYPO</name>
<dbReference type="GO" id="GO:0008270">
    <property type="term" value="F:zinc ion binding"/>
    <property type="evidence" value="ECO:0007669"/>
    <property type="project" value="InterPro"/>
</dbReference>
<evidence type="ECO:0000259" key="3">
    <source>
        <dbReference type="PROSITE" id="PS50048"/>
    </source>
</evidence>
<accession>A0A9P7U204</accession>
<evidence type="ECO:0000256" key="1">
    <source>
        <dbReference type="ARBA" id="ARBA00023242"/>
    </source>
</evidence>
<feature type="domain" description="Zn(2)-C6 fungal-type" evidence="3">
    <location>
        <begin position="372"/>
        <end position="404"/>
    </location>
</feature>
<comment type="caution">
    <text evidence="4">The sequence shown here is derived from an EMBL/GenBank/DDBJ whole genome shotgun (WGS) entry which is preliminary data.</text>
</comment>
<dbReference type="Gene3D" id="4.10.240.10">
    <property type="entry name" value="Zn(2)-C6 fungal-type DNA-binding domain"/>
    <property type="match status" value="1"/>
</dbReference>
<gene>
    <name evidence="4" type="ORF">E4U09_001876</name>
</gene>
<dbReference type="AlphaFoldDB" id="A0A9P7U204"/>
<keyword evidence="1" id="KW-0539">Nucleus</keyword>
<dbReference type="EMBL" id="SRRH01000177">
    <property type="protein sequence ID" value="KAG6296127.1"/>
    <property type="molecule type" value="Genomic_DNA"/>
</dbReference>
<feature type="compositionally biased region" description="Low complexity" evidence="2">
    <location>
        <begin position="268"/>
        <end position="299"/>
    </location>
</feature>
<organism evidence="4 5">
    <name type="scientific">Claviceps aff. purpurea</name>
    <dbReference type="NCBI Taxonomy" id="1967640"/>
    <lineage>
        <taxon>Eukaryota</taxon>
        <taxon>Fungi</taxon>
        <taxon>Dikarya</taxon>
        <taxon>Ascomycota</taxon>
        <taxon>Pezizomycotina</taxon>
        <taxon>Sordariomycetes</taxon>
        <taxon>Hypocreomycetidae</taxon>
        <taxon>Hypocreales</taxon>
        <taxon>Clavicipitaceae</taxon>
        <taxon>Claviceps</taxon>
    </lineage>
</organism>
<sequence>MASVTSHKNNTSPHSLTNDFEFGSENLDFGFDNLDFGVDFDFDFDFDFNFDNNTTGDDESWQQLDGFSSGASAQGSVGFLSSPASGSLNGYALVGYPARLTPPEVSSVSPLLLGDMEGTMSFPGGEMFTGLGEAQSEYFMRSSVPGVVPSGPDSSSAMGWGLTARSGVASLLTPQAFMSQGTARPFTQGELQQDLHEMTNFQTNFVSSMHQSHSSAVGLPEEASTTTQPLFAPNELTVAPRDIDNQNMTSGQSFDDLNTSPQWSIYTPSASSVSSPRKSPAVKPEASSSYTSSSSLTAPLPIPKVKTGKVEKRKASTYSKFVIMTPDSMHAQAGRPNPFECFEAMRASHRGRKGPLAHEAKQNALLVRGVGACFCCQHRKVKCDKERPCQHCKRLMMHIPQVMCWQFQDFLPVLFPDFIRSHFRKEAMAAFLRDNVQEWSSVRGVDEQEKQQVCEVELFSGLGFSAVLSVQAKVFTAKTCEVLQHWHLTPTGGRAEIQASGSVPLGVEFKTAAERDVLRKRIKAYVQAIIQEPCFSEQVTDSLRSTRLPLKILEIVQTYAKQSDSCLVKRALSIYAMHYIMTRHLCLTNKSILTLQPSGLIPHQNTPWITPRVLARQIKSLTDELIMREMQHLFDTFSQILKQKHRREWAPCTAAFLVLCLFMEAVETTAGNFALSQNEINRRNAAPPQYGGDFTRNVCRELENLPFKQFAYQFHAIYQTHARDVNTRCFNPLFGVGAAEQGDLDGPAEGMVRSLRELFYGESWRELQFLADDEIILHKDERARPIESSFLYTGRLVAKFLLSFTSEEFIFGGQT</sequence>
<dbReference type="CDD" id="cd00067">
    <property type="entry name" value="GAL4"/>
    <property type="match status" value="1"/>
</dbReference>
<dbReference type="PROSITE" id="PS50048">
    <property type="entry name" value="ZN2_CY6_FUNGAL_2"/>
    <property type="match status" value="1"/>
</dbReference>
<dbReference type="InterPro" id="IPR036864">
    <property type="entry name" value="Zn2-C6_fun-type_DNA-bd_sf"/>
</dbReference>
<evidence type="ECO:0000313" key="4">
    <source>
        <dbReference type="EMBL" id="KAG6296127.1"/>
    </source>
</evidence>
<dbReference type="PANTHER" id="PTHR35392:SF5">
    <property type="entry name" value="ZN(2)-C6 FUNGAL-TYPE DOMAIN-CONTAINING PROTEIN"/>
    <property type="match status" value="1"/>
</dbReference>